<keyword evidence="2" id="KW-0479">Metal-binding</keyword>
<evidence type="ECO:0000259" key="4">
    <source>
        <dbReference type="SMART" id="SM00922"/>
    </source>
</evidence>
<feature type="domain" description="Mandelate racemase/muconate lactonizing enzyme C-terminal" evidence="4">
    <location>
        <begin position="159"/>
        <end position="255"/>
    </location>
</feature>
<dbReference type="AlphaFoldDB" id="A0A0K8P4Y3"/>
<dbReference type="GO" id="GO:0016052">
    <property type="term" value="P:carbohydrate catabolic process"/>
    <property type="evidence" value="ECO:0007669"/>
    <property type="project" value="TreeGrafter"/>
</dbReference>
<dbReference type="PANTHER" id="PTHR13794:SF58">
    <property type="entry name" value="MITOCHONDRIAL ENOLASE SUPERFAMILY MEMBER 1"/>
    <property type="match status" value="1"/>
</dbReference>
<dbReference type="Gene3D" id="3.30.390.10">
    <property type="entry name" value="Enolase-like, N-terminal domain"/>
    <property type="match status" value="1"/>
</dbReference>
<dbReference type="SFLD" id="SFLDS00001">
    <property type="entry name" value="Enolase"/>
    <property type="match status" value="1"/>
</dbReference>
<dbReference type="EMBL" id="BBYR01000052">
    <property type="protein sequence ID" value="GAP37604.1"/>
    <property type="molecule type" value="Genomic_DNA"/>
</dbReference>
<evidence type="ECO:0000256" key="1">
    <source>
        <dbReference type="ARBA" id="ARBA00001946"/>
    </source>
</evidence>
<reference evidence="6" key="1">
    <citation type="submission" date="2015-07" db="EMBL/GenBank/DDBJ databases">
        <title>Discovery of a poly(ethylene terephthalate assimilation.</title>
        <authorList>
            <person name="Yoshida S."/>
            <person name="Hiraga K."/>
            <person name="Takehana T."/>
            <person name="Taniguchi I."/>
            <person name="Yamaji H."/>
            <person name="Maeda Y."/>
            <person name="Toyohara K."/>
            <person name="Miyamoto K."/>
            <person name="Kimura Y."/>
            <person name="Oda K."/>
        </authorList>
    </citation>
    <scope>NUCLEOTIDE SEQUENCE [LARGE SCALE GENOMIC DNA]</scope>
    <source>
        <strain evidence="6">NBRC 110686 / TISTR 2288 / 201-F6</strain>
    </source>
</reference>
<dbReference type="SUPFAM" id="SSF54826">
    <property type="entry name" value="Enolase N-terminal domain-like"/>
    <property type="match status" value="1"/>
</dbReference>
<sequence length="391" mass="41572">MLAAPISSDSALRIREVRAYPVSFPIAPEHSVSLGMGRAVKKDAVVVKVTTEGGLVGWGESHHGKAHTAVAQLVNTTLRQLVVGMDASDVVGVWDRIYWKQLASHGVGAGCAIAMSGIDLALWDLRGKAVGWPLYKLLGGARRPVKAYAGGVSLGFQDPSALVDEALPHIAAGYRAIKLRVGDSPARDLARVEAVRRAVGESIAILVDANTGYTLDDARRVMPGLQALGVDWLEEPFPAHDHASYAAARHYAAVPLAAGENHFTRHEFERVIADGAISILQPDVSKAGGLTEVLRIAAMASARKLPIHPHTCMTGLNMAASIHLLAALDNGGYFEGDVSRNNLYRDRMVSAPPFQVDRDGHVLPLEAPGIGLDVDEDFLAAHPAIEGPGYV</sequence>
<dbReference type="InterPro" id="IPR046945">
    <property type="entry name" value="RHMD-like"/>
</dbReference>
<dbReference type="GO" id="GO:0000287">
    <property type="term" value="F:magnesium ion binding"/>
    <property type="evidence" value="ECO:0007669"/>
    <property type="project" value="TreeGrafter"/>
</dbReference>
<evidence type="ECO:0000256" key="2">
    <source>
        <dbReference type="ARBA" id="ARBA00022723"/>
    </source>
</evidence>
<dbReference type="GO" id="GO:0009063">
    <property type="term" value="P:amino acid catabolic process"/>
    <property type="evidence" value="ECO:0007669"/>
    <property type="project" value="InterPro"/>
</dbReference>
<accession>A0A0K8P4Y3</accession>
<reference evidence="5 6" key="2">
    <citation type="journal article" date="2016" name="Science">
        <title>A bacterium that degrades and assimilates poly(ethylene terephthalate).</title>
        <authorList>
            <person name="Yoshida S."/>
            <person name="Hiraga K."/>
            <person name="Takehana T."/>
            <person name="Taniguchi I."/>
            <person name="Yamaji H."/>
            <person name="Maeda Y."/>
            <person name="Toyohara K."/>
            <person name="Miyamoto K."/>
            <person name="Kimura Y."/>
            <person name="Oda K."/>
        </authorList>
    </citation>
    <scope>NUCLEOTIDE SEQUENCE [LARGE SCALE GENOMIC DNA]</scope>
    <source>
        <strain evidence="6">NBRC 110686 / TISTR 2288 / 201-F6</strain>
    </source>
</reference>
<dbReference type="InterPro" id="IPR036849">
    <property type="entry name" value="Enolase-like_C_sf"/>
</dbReference>
<dbReference type="SMART" id="SM00922">
    <property type="entry name" value="MR_MLE"/>
    <property type="match status" value="1"/>
</dbReference>
<evidence type="ECO:0000313" key="5">
    <source>
        <dbReference type="EMBL" id="GAP37604.1"/>
    </source>
</evidence>
<dbReference type="Pfam" id="PF02746">
    <property type="entry name" value="MR_MLE_N"/>
    <property type="match status" value="1"/>
</dbReference>
<dbReference type="Gene3D" id="3.20.20.120">
    <property type="entry name" value="Enolase-like C-terminal domain"/>
    <property type="match status" value="1"/>
</dbReference>
<proteinExistence type="predicted"/>
<organism evidence="5 6">
    <name type="scientific">Piscinibacter sakaiensis</name>
    <name type="common">Ideonella sakaiensis</name>
    <dbReference type="NCBI Taxonomy" id="1547922"/>
    <lineage>
        <taxon>Bacteria</taxon>
        <taxon>Pseudomonadati</taxon>
        <taxon>Pseudomonadota</taxon>
        <taxon>Betaproteobacteria</taxon>
        <taxon>Burkholderiales</taxon>
        <taxon>Sphaerotilaceae</taxon>
        <taxon>Piscinibacter</taxon>
    </lineage>
</organism>
<dbReference type="InterPro" id="IPR018110">
    <property type="entry name" value="Mandel_Rmase/mucon_lact_enz_CS"/>
</dbReference>
<dbReference type="Proteomes" id="UP000037660">
    <property type="component" value="Unassembled WGS sequence"/>
</dbReference>
<protein>
    <submittedName>
        <fullName evidence="5">Mandelate racemase</fullName>
    </submittedName>
</protein>
<dbReference type="PANTHER" id="PTHR13794">
    <property type="entry name" value="ENOLASE SUPERFAMILY, MANDELATE RACEMASE"/>
    <property type="match status" value="1"/>
</dbReference>
<comment type="cofactor">
    <cofactor evidence="1">
        <name>Mg(2+)</name>
        <dbReference type="ChEBI" id="CHEBI:18420"/>
    </cofactor>
</comment>
<dbReference type="RefSeq" id="WP_231638198.1">
    <property type="nucleotide sequence ID" value="NZ_BBYR01000052.1"/>
</dbReference>
<dbReference type="GO" id="GO:0016836">
    <property type="term" value="F:hydro-lyase activity"/>
    <property type="evidence" value="ECO:0007669"/>
    <property type="project" value="TreeGrafter"/>
</dbReference>
<evidence type="ECO:0000256" key="3">
    <source>
        <dbReference type="ARBA" id="ARBA00022842"/>
    </source>
</evidence>
<dbReference type="InterPro" id="IPR013341">
    <property type="entry name" value="Mandelate_racemase_N_dom"/>
</dbReference>
<dbReference type="CDD" id="cd03316">
    <property type="entry name" value="MR_like"/>
    <property type="match status" value="1"/>
</dbReference>
<dbReference type="PROSITE" id="PS00909">
    <property type="entry name" value="MR_MLE_2"/>
    <property type="match status" value="1"/>
</dbReference>
<keyword evidence="3" id="KW-0460">Magnesium</keyword>
<dbReference type="InterPro" id="IPR029065">
    <property type="entry name" value="Enolase_C-like"/>
</dbReference>
<dbReference type="InterPro" id="IPR013342">
    <property type="entry name" value="Mandelate_racemase_C"/>
</dbReference>
<name>A0A0K8P4Y3_PISS1</name>
<evidence type="ECO:0000313" key="6">
    <source>
        <dbReference type="Proteomes" id="UP000037660"/>
    </source>
</evidence>
<dbReference type="SUPFAM" id="SSF51604">
    <property type="entry name" value="Enolase C-terminal domain-like"/>
    <property type="match status" value="1"/>
</dbReference>
<dbReference type="SFLD" id="SFLDG00179">
    <property type="entry name" value="mandelate_racemase"/>
    <property type="match status" value="1"/>
</dbReference>
<dbReference type="PROSITE" id="PS00908">
    <property type="entry name" value="MR_MLE_1"/>
    <property type="match status" value="1"/>
</dbReference>
<dbReference type="InterPro" id="IPR029017">
    <property type="entry name" value="Enolase-like_N"/>
</dbReference>
<keyword evidence="6" id="KW-1185">Reference proteome</keyword>
<dbReference type="Pfam" id="PF13378">
    <property type="entry name" value="MR_MLE_C"/>
    <property type="match status" value="1"/>
</dbReference>
<comment type="caution">
    <text evidence="5">The sequence shown here is derived from an EMBL/GenBank/DDBJ whole genome shotgun (WGS) entry which is preliminary data.</text>
</comment>
<gene>
    <name evidence="5" type="ORF">ISF6_3549</name>
</gene>
<dbReference type="STRING" id="1547922.ISF6_3549"/>